<reference evidence="10 11" key="1">
    <citation type="journal article" date="2021" name="J. Hered.">
        <title>A chromosome-level genome assembly of the parasitoid wasp, Cotesia glomerata (Hymenoptera: Braconidae).</title>
        <authorList>
            <person name="Pinto B.J."/>
            <person name="Weis J.J."/>
            <person name="Gamble T."/>
            <person name="Ode P.J."/>
            <person name="Paul R."/>
            <person name="Zaspel J.M."/>
        </authorList>
    </citation>
    <scope>NUCLEOTIDE SEQUENCE [LARGE SCALE GENOMIC DNA]</scope>
    <source>
        <strain evidence="10">CgM1</strain>
    </source>
</reference>
<feature type="domain" description="C3H1-type" evidence="9">
    <location>
        <begin position="7"/>
        <end position="33"/>
    </location>
</feature>
<evidence type="ECO:0000256" key="3">
    <source>
        <dbReference type="ARBA" id="ARBA00022722"/>
    </source>
</evidence>
<dbReference type="PANTHER" id="PTHR12801">
    <property type="entry name" value="RNA EXONUCLEASE REXO1 / RECO3 FAMILY MEMBER-RELATED"/>
    <property type="match status" value="1"/>
</dbReference>
<evidence type="ECO:0000256" key="1">
    <source>
        <dbReference type="ARBA" id="ARBA00004123"/>
    </source>
</evidence>
<feature type="compositionally biased region" description="Basic and acidic residues" evidence="8">
    <location>
        <begin position="445"/>
        <end position="509"/>
    </location>
</feature>
<feature type="region of interest" description="Disordered" evidence="8">
    <location>
        <begin position="377"/>
        <end position="562"/>
    </location>
</feature>
<keyword evidence="7" id="KW-0863">Zinc-finger</keyword>
<evidence type="ECO:0000256" key="7">
    <source>
        <dbReference type="PROSITE-ProRule" id="PRU00723"/>
    </source>
</evidence>
<evidence type="ECO:0000256" key="2">
    <source>
        <dbReference type="ARBA" id="ARBA00006357"/>
    </source>
</evidence>
<feature type="compositionally biased region" description="Basic and acidic residues" evidence="8">
    <location>
        <begin position="377"/>
        <end position="423"/>
    </location>
</feature>
<protein>
    <recommendedName>
        <fullName evidence="9">C3H1-type domain-containing protein</fullName>
    </recommendedName>
</protein>
<dbReference type="SMART" id="SM00479">
    <property type="entry name" value="EXOIII"/>
    <property type="match status" value="1"/>
</dbReference>
<evidence type="ECO:0000256" key="8">
    <source>
        <dbReference type="SAM" id="MobiDB-lite"/>
    </source>
</evidence>
<evidence type="ECO:0000313" key="10">
    <source>
        <dbReference type="EMBL" id="KAH0546258.1"/>
    </source>
</evidence>
<dbReference type="InterPro" id="IPR000571">
    <property type="entry name" value="Znf_CCCH"/>
</dbReference>
<dbReference type="InterPro" id="IPR031736">
    <property type="entry name" value="REXO1-like_dom"/>
</dbReference>
<feature type="zinc finger region" description="C3H1-type" evidence="7">
    <location>
        <begin position="7"/>
        <end position="33"/>
    </location>
</feature>
<keyword evidence="7" id="KW-0862">Zinc</keyword>
<dbReference type="PROSITE" id="PS50103">
    <property type="entry name" value="ZF_C3H1"/>
    <property type="match status" value="1"/>
</dbReference>
<evidence type="ECO:0000259" key="9">
    <source>
        <dbReference type="PROSITE" id="PS50103"/>
    </source>
</evidence>
<dbReference type="InterPro" id="IPR034922">
    <property type="entry name" value="REX1-like_exo"/>
</dbReference>
<comment type="similarity">
    <text evidence="2">Belongs to the REXO1/REXO3 family.</text>
</comment>
<feature type="compositionally biased region" description="Basic and acidic residues" evidence="8">
    <location>
        <begin position="538"/>
        <end position="554"/>
    </location>
</feature>
<name>A0AAV7IA86_COTGL</name>
<dbReference type="FunFam" id="3.30.420.10:FF:000021">
    <property type="entry name" value="RNA exonuclease 1 homolog"/>
    <property type="match status" value="1"/>
</dbReference>
<comment type="subcellular location">
    <subcellularLocation>
        <location evidence="1">Nucleus</location>
    </subcellularLocation>
</comment>
<keyword evidence="11" id="KW-1185">Reference proteome</keyword>
<evidence type="ECO:0000256" key="4">
    <source>
        <dbReference type="ARBA" id="ARBA00022801"/>
    </source>
</evidence>
<dbReference type="GO" id="GO:0004527">
    <property type="term" value="F:exonuclease activity"/>
    <property type="evidence" value="ECO:0007669"/>
    <property type="project" value="UniProtKB-KW"/>
</dbReference>
<keyword evidence="3" id="KW-0540">Nuclease</keyword>
<dbReference type="PANTHER" id="PTHR12801:SF115">
    <property type="entry name" value="FI18136P1-RELATED"/>
    <property type="match status" value="1"/>
</dbReference>
<evidence type="ECO:0000313" key="11">
    <source>
        <dbReference type="Proteomes" id="UP000826195"/>
    </source>
</evidence>
<gene>
    <name evidence="10" type="ORF">KQX54_007589</name>
</gene>
<dbReference type="GO" id="GO:0005634">
    <property type="term" value="C:nucleus"/>
    <property type="evidence" value="ECO:0007669"/>
    <property type="project" value="UniProtKB-SubCell"/>
</dbReference>
<feature type="region of interest" description="Disordered" evidence="8">
    <location>
        <begin position="596"/>
        <end position="615"/>
    </location>
</feature>
<keyword evidence="5" id="KW-0269">Exonuclease</keyword>
<evidence type="ECO:0000256" key="5">
    <source>
        <dbReference type="ARBA" id="ARBA00022839"/>
    </source>
</evidence>
<feature type="compositionally biased region" description="Basic and acidic residues" evidence="8">
    <location>
        <begin position="665"/>
        <end position="682"/>
    </location>
</feature>
<feature type="compositionally biased region" description="Basic residues" evidence="8">
    <location>
        <begin position="510"/>
        <end position="521"/>
    </location>
</feature>
<proteinExistence type="inferred from homology"/>
<feature type="compositionally biased region" description="Low complexity" evidence="8">
    <location>
        <begin position="425"/>
        <end position="444"/>
    </location>
</feature>
<evidence type="ECO:0000256" key="6">
    <source>
        <dbReference type="ARBA" id="ARBA00023242"/>
    </source>
</evidence>
<dbReference type="Gene3D" id="3.30.420.10">
    <property type="entry name" value="Ribonuclease H-like superfamily/Ribonuclease H"/>
    <property type="match status" value="1"/>
</dbReference>
<comment type="caution">
    <text evidence="10">The sequence shown here is derived from an EMBL/GenBank/DDBJ whole genome shotgun (WGS) entry which is preliminary data.</text>
</comment>
<dbReference type="AlphaFoldDB" id="A0AAV7IA86"/>
<keyword evidence="4" id="KW-0378">Hydrolase</keyword>
<feature type="region of interest" description="Disordered" evidence="8">
    <location>
        <begin position="665"/>
        <end position="695"/>
    </location>
</feature>
<feature type="region of interest" description="Disordered" evidence="8">
    <location>
        <begin position="47"/>
        <end position="67"/>
    </location>
</feature>
<dbReference type="InterPro" id="IPR012337">
    <property type="entry name" value="RNaseH-like_sf"/>
</dbReference>
<accession>A0AAV7IA86</accession>
<feature type="compositionally biased region" description="Basic and acidic residues" evidence="8">
    <location>
        <begin position="599"/>
        <end position="615"/>
    </location>
</feature>
<dbReference type="Pfam" id="PF15870">
    <property type="entry name" value="EloA-BP1"/>
    <property type="match status" value="1"/>
</dbReference>
<dbReference type="CDD" id="cd06145">
    <property type="entry name" value="REX1_like"/>
    <property type="match status" value="1"/>
</dbReference>
<dbReference type="SUPFAM" id="SSF53098">
    <property type="entry name" value="Ribonuclease H-like"/>
    <property type="match status" value="1"/>
</dbReference>
<keyword evidence="7" id="KW-0479">Metal-binding</keyword>
<sequence>MLPSTGYFKSITCPFYDNGSCDRPYCHFKHLRRDASSISASLVPSVSVDSQSERNQKRGAATSTTTTATINSSTTALQLSSAISATDSQTIQQLVTEAVTKVLADQNVTNKEQVSETIVSKVVEGLKPTLTVGKHVGVPQLISKPPCVYNPTPIAELKKRHIAVPVYMPTRESKVAVKRKTSDDGVKPWLSCLPDSIKTKPSEITYKPTAINTINALNDSNKNKSFDNCYVPTAKGDSSTLNYDDRSSDYIVSSKSKKEAYCPKPKKRREEYVPKMVKAPLKSLEQLDDCAMDDFEPEFSMLDGILVSSSTNSHQLDYNPMKSYYTVEPKFSDDENEDLGASDTASGRVVDISTKEVQKSSNKTICKDKTVVIENNIKDKLDELNSKDDNKDDDGNNEESRKDCDGKKVVNKKDDERSKERSSHSKSSSRSKSNSSSSKTSSSKSSKDRNDKKDDKKSSSSSSSDRHRSSSKRSDKSKDSKEKSSSRSKDKSRSHRDRDREKSSSSKENYRHHKSSRHKHESSKSGDKKSSKSNSKNNDADNHKKNEADKKMDIDSDNDVNTGEFEYAGFINEDELMETSDSDHDVEEECLKIFQEYQESDHPKGVTSKSDPKPDIEVEAEDVGKKRVAHALAASTVARSHLPSQPLKRLPNPQQRMYERWKLTREATSDKTKPQVTGDKDVFSSVGEKPHVNGTGRVRIAPVPYAKSLEQAKKKVLESVAKVPAEPKTVAQTRKGTRVAHIPQTVPQLIRSEPLQVTTQKFPLNIRQYYVNLMHDICIQIYTSGEDAAQRALREELNCHNRCKALTVYKSSCMVAAHRLRKEVEQNTCAGDDDSMPSGSGTVSHDAVLAGKSKGSWSVVKSKKVITDFKGSALYNVLKKWIMNEQQLRDNGFPRSHPDKTKGRAKIYTINTRNQSIVSKVPNERYCSRCNKPYMVDKFGFAVQKQNCIYHWGRKFTIRGEGKYSCCQQYGSATGCADAQNHVWDKVDYENLRGYVQTLPRDISDENQGVYALDCEMCYTTQGLELTRVTVINDDCKTIYETLVKPDNRIIDYNTRFSGITEENMVGVTTTILDVQATLLSMFSEKTILIGHSLESDFKALKLIHNTVVDTSVVFPHKNGYPQKRALKNLCSEYLRKIIQNDVGGHDSSEDAIACMELMQWKVKEDAKLL</sequence>
<dbReference type="GO" id="GO:0003676">
    <property type="term" value="F:nucleic acid binding"/>
    <property type="evidence" value="ECO:0007669"/>
    <property type="project" value="InterPro"/>
</dbReference>
<keyword evidence="6" id="KW-0539">Nucleus</keyword>
<dbReference type="InterPro" id="IPR036397">
    <property type="entry name" value="RNaseH_sf"/>
</dbReference>
<organism evidence="10 11">
    <name type="scientific">Cotesia glomerata</name>
    <name type="common">Lepidopteran parasitic wasp</name>
    <name type="synonym">Apanteles glomeratus</name>
    <dbReference type="NCBI Taxonomy" id="32391"/>
    <lineage>
        <taxon>Eukaryota</taxon>
        <taxon>Metazoa</taxon>
        <taxon>Ecdysozoa</taxon>
        <taxon>Arthropoda</taxon>
        <taxon>Hexapoda</taxon>
        <taxon>Insecta</taxon>
        <taxon>Pterygota</taxon>
        <taxon>Neoptera</taxon>
        <taxon>Endopterygota</taxon>
        <taxon>Hymenoptera</taxon>
        <taxon>Apocrita</taxon>
        <taxon>Ichneumonoidea</taxon>
        <taxon>Braconidae</taxon>
        <taxon>Microgastrinae</taxon>
        <taxon>Cotesia</taxon>
    </lineage>
</organism>
<dbReference type="EMBL" id="JAHXZJ010002237">
    <property type="protein sequence ID" value="KAH0546258.1"/>
    <property type="molecule type" value="Genomic_DNA"/>
</dbReference>
<dbReference type="InterPro" id="IPR013520">
    <property type="entry name" value="Ribonucl_H"/>
</dbReference>
<dbReference type="Proteomes" id="UP000826195">
    <property type="component" value="Unassembled WGS sequence"/>
</dbReference>
<dbReference type="GO" id="GO:0008270">
    <property type="term" value="F:zinc ion binding"/>
    <property type="evidence" value="ECO:0007669"/>
    <property type="project" value="UniProtKB-KW"/>
</dbReference>
<dbReference type="InterPro" id="IPR047021">
    <property type="entry name" value="REXO1/3/4-like"/>
</dbReference>